<feature type="binding site" evidence="7">
    <location>
        <position position="80"/>
    </location>
    <ligand>
        <name>Zn(2+)</name>
        <dbReference type="ChEBI" id="CHEBI:29105"/>
        <label>2</label>
    </ligand>
</feature>
<proteinExistence type="inferred from homology"/>
<feature type="domain" description="Metallo-beta-lactamase" evidence="8">
    <location>
        <begin position="32"/>
        <end position="196"/>
    </location>
</feature>
<comment type="similarity">
    <text evidence="3 7">Belongs to the metallo-beta-lactamase superfamily. Glyoxalase II family.</text>
</comment>
<name>A0A2Z6ULA5_MICAE</name>
<evidence type="ECO:0000313" key="9">
    <source>
        <dbReference type="EMBL" id="GBL10567.1"/>
    </source>
</evidence>
<feature type="binding site" evidence="7">
    <location>
        <position position="79"/>
    </location>
    <ligand>
        <name>Zn(2+)</name>
        <dbReference type="ChEBI" id="CHEBI:29105"/>
        <label>2</label>
    </ligand>
</feature>
<evidence type="ECO:0000256" key="7">
    <source>
        <dbReference type="HAMAP-Rule" id="MF_01374"/>
    </source>
</evidence>
<dbReference type="InterPro" id="IPR050110">
    <property type="entry name" value="Glyoxalase_II_hydrolase"/>
</dbReference>
<keyword evidence="5 7" id="KW-0378">Hydrolase</keyword>
<dbReference type="EC" id="3.1.2.6" evidence="7"/>
<protein>
    <recommendedName>
        <fullName evidence="7">Hydroxyacylglutathione hydrolase</fullName>
        <ecNumber evidence="7">3.1.2.6</ecNumber>
    </recommendedName>
    <alternativeName>
        <fullName evidence="7">Glyoxalase II</fullName>
        <shortName evidence="7">Glx II</shortName>
    </alternativeName>
</protein>
<gene>
    <name evidence="7 9" type="primary">gloB</name>
    <name evidence="9" type="ORF">MSj_02059</name>
</gene>
<feature type="binding site" evidence="7">
    <location>
        <position position="75"/>
    </location>
    <ligand>
        <name>Zn(2+)</name>
        <dbReference type="ChEBI" id="CHEBI:29105"/>
        <label>1</label>
    </ligand>
</feature>
<dbReference type="SMART" id="SM00849">
    <property type="entry name" value="Lactamase_B"/>
    <property type="match status" value="1"/>
</dbReference>
<dbReference type="AlphaFoldDB" id="A0A2Z6ULA5"/>
<accession>A0A2Z6ULA5</accession>
<dbReference type="InterPro" id="IPR035680">
    <property type="entry name" value="Clx_II_MBL"/>
</dbReference>
<evidence type="ECO:0000259" key="8">
    <source>
        <dbReference type="SMART" id="SM00849"/>
    </source>
</evidence>
<comment type="catalytic activity">
    <reaction evidence="1 7">
        <text>an S-(2-hydroxyacyl)glutathione + H2O = a 2-hydroxy carboxylate + glutathione + H(+)</text>
        <dbReference type="Rhea" id="RHEA:21864"/>
        <dbReference type="ChEBI" id="CHEBI:15377"/>
        <dbReference type="ChEBI" id="CHEBI:15378"/>
        <dbReference type="ChEBI" id="CHEBI:57925"/>
        <dbReference type="ChEBI" id="CHEBI:58896"/>
        <dbReference type="ChEBI" id="CHEBI:71261"/>
        <dbReference type="EC" id="3.1.2.6"/>
    </reaction>
</comment>
<feature type="binding site" evidence="7">
    <location>
        <position position="77"/>
    </location>
    <ligand>
        <name>Zn(2+)</name>
        <dbReference type="ChEBI" id="CHEBI:29105"/>
        <label>1</label>
    </ligand>
</feature>
<evidence type="ECO:0000313" key="10">
    <source>
        <dbReference type="Proteomes" id="UP000248272"/>
    </source>
</evidence>
<feature type="binding site" evidence="7">
    <location>
        <position position="134"/>
    </location>
    <ligand>
        <name>Zn(2+)</name>
        <dbReference type="ChEBI" id="CHEBI:29105"/>
        <label>1</label>
    </ligand>
</feature>
<keyword evidence="6 7" id="KW-0862">Zinc</keyword>
<dbReference type="UniPathway" id="UPA00619">
    <property type="reaction ID" value="UER00676"/>
</dbReference>
<evidence type="ECO:0000256" key="2">
    <source>
        <dbReference type="ARBA" id="ARBA00004963"/>
    </source>
</evidence>
<feature type="binding site" evidence="7">
    <location>
        <position position="158"/>
    </location>
    <ligand>
        <name>Zn(2+)</name>
        <dbReference type="ChEBI" id="CHEBI:29105"/>
        <label>1</label>
    </ligand>
</feature>
<dbReference type="InterPro" id="IPR032282">
    <property type="entry name" value="HAGH_C"/>
</dbReference>
<evidence type="ECO:0000256" key="4">
    <source>
        <dbReference type="ARBA" id="ARBA00022723"/>
    </source>
</evidence>
<dbReference type="SUPFAM" id="SSF56281">
    <property type="entry name" value="Metallo-hydrolase/oxidoreductase"/>
    <property type="match status" value="1"/>
</dbReference>
<evidence type="ECO:0000256" key="3">
    <source>
        <dbReference type="ARBA" id="ARBA00006759"/>
    </source>
</evidence>
<feature type="binding site" evidence="7">
    <location>
        <position position="158"/>
    </location>
    <ligand>
        <name>Zn(2+)</name>
        <dbReference type="ChEBI" id="CHEBI:29105"/>
        <label>2</label>
    </ligand>
</feature>
<dbReference type="Proteomes" id="UP000248272">
    <property type="component" value="Unassembled WGS sequence"/>
</dbReference>
<sequence length="278" mass="31454">MLRGVRLALYDRVKPEHQDSTMEIERLNALSDNYIFLLYDRAQKIAAVVDPAEPEPVFRRLEALQVDLVAIFNTHHHGDHVGANQALINRYPHLCVYGGKEDRGRIPGQQLFLEEGDQVEFAGRRAEVFFVPGHTRAHIAYYFPPVNPGDYGELFCGDTLFSGGCGRLFEGTPGQMVASLTKLRSLPDQTRVWCAHEYTLNNLKFALTVDPNNAALQQRYREVVKDRAEDIPTIPAILGTEKLTNPFLRWDSPALAMTMDSNEPVQVFARLRGKKDNF</sequence>
<dbReference type="GO" id="GO:0046872">
    <property type="term" value="F:metal ion binding"/>
    <property type="evidence" value="ECO:0007669"/>
    <property type="project" value="UniProtKB-KW"/>
</dbReference>
<evidence type="ECO:0000256" key="5">
    <source>
        <dbReference type="ARBA" id="ARBA00022801"/>
    </source>
</evidence>
<dbReference type="GO" id="GO:0019243">
    <property type="term" value="P:methylglyoxal catabolic process to D-lactate via S-lactoyl-glutathione"/>
    <property type="evidence" value="ECO:0007669"/>
    <property type="project" value="UniProtKB-UniRule"/>
</dbReference>
<comment type="pathway">
    <text evidence="2 7">Secondary metabolite metabolism; methylglyoxal degradation; (R)-lactate from methylglyoxal: step 2/2.</text>
</comment>
<dbReference type="Gene3D" id="3.60.15.10">
    <property type="entry name" value="Ribonuclease Z/Hydroxyacylglutathione hydrolase-like"/>
    <property type="match status" value="1"/>
</dbReference>
<comment type="subunit">
    <text evidence="7">Monomer.</text>
</comment>
<comment type="cofactor">
    <cofactor evidence="7">
        <name>Zn(2+)</name>
        <dbReference type="ChEBI" id="CHEBI:29105"/>
    </cofactor>
    <text evidence="7">Binds 2 Zn(2+) ions per subunit.</text>
</comment>
<dbReference type="GO" id="GO:0004416">
    <property type="term" value="F:hydroxyacylglutathione hydrolase activity"/>
    <property type="evidence" value="ECO:0007669"/>
    <property type="project" value="UniProtKB-UniRule"/>
</dbReference>
<evidence type="ECO:0000256" key="6">
    <source>
        <dbReference type="ARBA" id="ARBA00022833"/>
    </source>
</evidence>
<keyword evidence="4 7" id="KW-0479">Metal-binding</keyword>
<organism evidence="9 10">
    <name type="scientific">Microcystis aeruginosa Sj</name>
    <dbReference type="NCBI Taxonomy" id="1979544"/>
    <lineage>
        <taxon>Bacteria</taxon>
        <taxon>Bacillati</taxon>
        <taxon>Cyanobacteriota</taxon>
        <taxon>Cyanophyceae</taxon>
        <taxon>Oscillatoriophycideae</taxon>
        <taxon>Chroococcales</taxon>
        <taxon>Microcystaceae</taxon>
        <taxon>Microcystis</taxon>
    </lineage>
</organism>
<dbReference type="InterPro" id="IPR001279">
    <property type="entry name" value="Metallo-B-lactamas"/>
</dbReference>
<dbReference type="HAMAP" id="MF_01374">
    <property type="entry name" value="Glyoxalase_2"/>
    <property type="match status" value="1"/>
</dbReference>
<dbReference type="CDD" id="cd07723">
    <property type="entry name" value="hydroxyacylglutathione_hydrolase_MBL-fold"/>
    <property type="match status" value="1"/>
</dbReference>
<reference evidence="9 10" key="1">
    <citation type="journal article" date="2018" name="Front. Microbiol.">
        <title>Adaptation of the Freshwater Bloom-Forming Cyanobacterium Microcystis aeruginosa to Brackish Water Is Driven by Recent Horizontal Transfer of Sucrose Genes.</title>
        <authorList>
            <person name="Tanabe Y."/>
            <person name="Hodoki Y."/>
            <person name="Sano T."/>
            <person name="Tada K."/>
            <person name="Watanabe M.M."/>
        </authorList>
    </citation>
    <scope>NUCLEOTIDE SEQUENCE [LARGE SCALE GENOMIC DNA]</scope>
    <source>
        <strain evidence="9 10">Sj</strain>
    </source>
</reference>
<dbReference type="Pfam" id="PF00753">
    <property type="entry name" value="Lactamase_B"/>
    <property type="match status" value="1"/>
</dbReference>
<dbReference type="PANTHER" id="PTHR43705:SF1">
    <property type="entry name" value="HYDROXYACYLGLUTATHIONE HYDROLASE GLOB"/>
    <property type="match status" value="1"/>
</dbReference>
<comment type="function">
    <text evidence="7">Thiolesterase that catalyzes the hydrolysis of S-D-lactoyl-glutathione to form glutathione and D-lactic acid.</text>
</comment>
<dbReference type="EMBL" id="BDSG01000043">
    <property type="protein sequence ID" value="GBL10567.1"/>
    <property type="molecule type" value="Genomic_DNA"/>
</dbReference>
<evidence type="ECO:0000256" key="1">
    <source>
        <dbReference type="ARBA" id="ARBA00001623"/>
    </source>
</evidence>
<dbReference type="PANTHER" id="PTHR43705">
    <property type="entry name" value="HYDROXYACYLGLUTATHIONE HYDROLASE"/>
    <property type="match status" value="1"/>
</dbReference>
<dbReference type="InterPro" id="IPR017782">
    <property type="entry name" value="Hydroxyacylglutathione_Hdrlase"/>
</dbReference>
<feature type="binding site" evidence="7">
    <location>
        <position position="196"/>
    </location>
    <ligand>
        <name>Zn(2+)</name>
        <dbReference type="ChEBI" id="CHEBI:29105"/>
        <label>2</label>
    </ligand>
</feature>
<dbReference type="PIRSF" id="PIRSF005457">
    <property type="entry name" value="Glx"/>
    <property type="match status" value="1"/>
</dbReference>
<dbReference type="InterPro" id="IPR036866">
    <property type="entry name" value="RibonucZ/Hydroxyglut_hydro"/>
</dbReference>
<dbReference type="NCBIfam" id="TIGR03413">
    <property type="entry name" value="GSH_gloB"/>
    <property type="match status" value="1"/>
</dbReference>
<dbReference type="Pfam" id="PF16123">
    <property type="entry name" value="HAGH_C"/>
    <property type="match status" value="1"/>
</dbReference>
<comment type="caution">
    <text evidence="9">The sequence shown here is derived from an EMBL/GenBank/DDBJ whole genome shotgun (WGS) entry which is preliminary data.</text>
</comment>